<name>A0A067TCQ9_GALM3</name>
<dbReference type="InterPro" id="IPR031872">
    <property type="entry name" value="NDC10_II"/>
</dbReference>
<protein>
    <recommendedName>
        <fullName evidence="2">Ndc10 domain-containing protein</fullName>
    </recommendedName>
</protein>
<accession>A0A067TCQ9</accession>
<sequence>MNNDRDGDSDMQWLTLDNPNAQVSAMPDSEFVMTSNPSSTKFLTFYHLCKKSMSCFKSVPPGDLLALHEVYRSRAMLFGSQGSLPEQFDRGRTLRWAHLCLLEAIKWPDVREQGVAVIVDYDNPNPAERRNPYCVRHRWAEGCPISAMGFYFYSHFHILKRPKPNFAPDFSDPTQARGRRDWYDLRIFSGEPDGKTPLKKSQFDKILQFHCTGVPGPSSLQEQKASLAHWELYNYMRVTLKPSGDLLYSIFPWIEEEIMAYQRRLHFYGPKATDSALWGFLHFLGLLRGSVIQDAVVLFLKYPWSPMWNHAPFNSQLFRSFAQTYQMNLLCGRINLTTLVPDPDPDPATLQGILELLEEIDKNAEQVRPSLAHISTATGAGPRPPPARKYPQFKSSGFPV</sequence>
<evidence type="ECO:0000313" key="3">
    <source>
        <dbReference type="EMBL" id="KDR80142.1"/>
    </source>
</evidence>
<proteinExistence type="predicted"/>
<gene>
    <name evidence="3" type="ORF">GALMADRAFT_1181209</name>
</gene>
<evidence type="ECO:0000313" key="4">
    <source>
        <dbReference type="Proteomes" id="UP000027222"/>
    </source>
</evidence>
<dbReference type="HOGENOM" id="CLU_688959_0_0_1"/>
<reference evidence="4" key="1">
    <citation type="journal article" date="2014" name="Proc. Natl. Acad. Sci. U.S.A.">
        <title>Extensive sampling of basidiomycete genomes demonstrates inadequacy of the white-rot/brown-rot paradigm for wood decay fungi.</title>
        <authorList>
            <person name="Riley R."/>
            <person name="Salamov A.A."/>
            <person name="Brown D.W."/>
            <person name="Nagy L.G."/>
            <person name="Floudas D."/>
            <person name="Held B.W."/>
            <person name="Levasseur A."/>
            <person name="Lombard V."/>
            <person name="Morin E."/>
            <person name="Otillar R."/>
            <person name="Lindquist E.A."/>
            <person name="Sun H."/>
            <person name="LaButti K.M."/>
            <person name="Schmutz J."/>
            <person name="Jabbour D."/>
            <person name="Luo H."/>
            <person name="Baker S.E."/>
            <person name="Pisabarro A.G."/>
            <person name="Walton J.D."/>
            <person name="Blanchette R.A."/>
            <person name="Henrissat B."/>
            <person name="Martin F."/>
            <person name="Cullen D."/>
            <person name="Hibbett D.S."/>
            <person name="Grigoriev I.V."/>
        </authorList>
    </citation>
    <scope>NUCLEOTIDE SEQUENCE [LARGE SCALE GENOMIC DNA]</scope>
    <source>
        <strain evidence="4">CBS 339.88</strain>
    </source>
</reference>
<dbReference type="EMBL" id="KL142372">
    <property type="protein sequence ID" value="KDR80142.1"/>
    <property type="molecule type" value="Genomic_DNA"/>
</dbReference>
<evidence type="ECO:0000259" key="2">
    <source>
        <dbReference type="Pfam" id="PF16787"/>
    </source>
</evidence>
<dbReference type="InterPro" id="IPR038279">
    <property type="entry name" value="Ndc10_dom2_sf"/>
</dbReference>
<keyword evidence="4" id="KW-1185">Reference proteome</keyword>
<dbReference type="Proteomes" id="UP000027222">
    <property type="component" value="Unassembled WGS sequence"/>
</dbReference>
<dbReference type="STRING" id="685588.A0A067TCQ9"/>
<organism evidence="3 4">
    <name type="scientific">Galerina marginata (strain CBS 339.88)</name>
    <dbReference type="NCBI Taxonomy" id="685588"/>
    <lineage>
        <taxon>Eukaryota</taxon>
        <taxon>Fungi</taxon>
        <taxon>Dikarya</taxon>
        <taxon>Basidiomycota</taxon>
        <taxon>Agaricomycotina</taxon>
        <taxon>Agaricomycetes</taxon>
        <taxon>Agaricomycetidae</taxon>
        <taxon>Agaricales</taxon>
        <taxon>Agaricineae</taxon>
        <taxon>Strophariaceae</taxon>
        <taxon>Galerina</taxon>
    </lineage>
</organism>
<feature type="region of interest" description="Disordered" evidence="1">
    <location>
        <begin position="372"/>
        <end position="400"/>
    </location>
</feature>
<feature type="domain" description="Ndc10" evidence="2">
    <location>
        <begin position="232"/>
        <end position="318"/>
    </location>
</feature>
<dbReference type="Pfam" id="PF16787">
    <property type="entry name" value="NDC10_II"/>
    <property type="match status" value="1"/>
</dbReference>
<dbReference type="OrthoDB" id="3066455at2759"/>
<dbReference type="Gene3D" id="1.10.443.20">
    <property type="entry name" value="Centromere DNA-binding protein complex CBF3 subunit, domain 2"/>
    <property type="match status" value="2"/>
</dbReference>
<dbReference type="AlphaFoldDB" id="A0A067TCQ9"/>
<dbReference type="GO" id="GO:0003677">
    <property type="term" value="F:DNA binding"/>
    <property type="evidence" value="ECO:0007669"/>
    <property type="project" value="InterPro"/>
</dbReference>
<evidence type="ECO:0000256" key="1">
    <source>
        <dbReference type="SAM" id="MobiDB-lite"/>
    </source>
</evidence>